<dbReference type="STRING" id="284581.AMD01_16310"/>
<comment type="caution">
    <text evidence="2">The sequence shown here is derived from an EMBL/GenBank/DDBJ whole genome shotgun (WGS) entry which is preliminary data.</text>
</comment>
<keyword evidence="1" id="KW-0812">Transmembrane</keyword>
<sequence>MVNMATGGFLTLTLLVIISELYKMTFERNMESKDERGQLFILKIKSLSYRVLTAGIVIGVVLVAVVEVMNKEYFIYYVMLVFFVQSISSSIYLAFVRRTY</sequence>
<evidence type="ECO:0000313" key="3">
    <source>
        <dbReference type="Proteomes" id="UP000037558"/>
    </source>
</evidence>
<feature type="transmembrane region" description="Helical" evidence="1">
    <location>
        <begin position="47"/>
        <end position="68"/>
    </location>
</feature>
<evidence type="ECO:0000256" key="1">
    <source>
        <dbReference type="SAM" id="Phobius"/>
    </source>
</evidence>
<dbReference type="PATRIC" id="fig|284581.3.peg.2763"/>
<feature type="transmembrane region" description="Helical" evidence="1">
    <location>
        <begin position="6"/>
        <end position="26"/>
    </location>
</feature>
<keyword evidence="1" id="KW-1133">Transmembrane helix</keyword>
<keyword evidence="1" id="KW-0472">Membrane</keyword>
<dbReference type="EMBL" id="LILC01000023">
    <property type="protein sequence ID" value="KOO42709.1"/>
    <property type="molecule type" value="Genomic_DNA"/>
</dbReference>
<dbReference type="OrthoDB" id="2933774at2"/>
<proteinExistence type="predicted"/>
<dbReference type="AlphaFoldDB" id="A0A0M0KV70"/>
<reference evidence="3" key="1">
    <citation type="submission" date="2015-08" db="EMBL/GenBank/DDBJ databases">
        <title>Fjat-14210 dsm16467.</title>
        <authorList>
            <person name="Liu B."/>
            <person name="Wang J."/>
            <person name="Zhu Y."/>
            <person name="Liu G."/>
            <person name="Chen Q."/>
            <person name="Chen Z."/>
            <person name="Lan J."/>
            <person name="Che J."/>
            <person name="Ge C."/>
            <person name="Shi H."/>
            <person name="Pan Z."/>
            <person name="Liu X."/>
        </authorList>
    </citation>
    <scope>NUCLEOTIDE SEQUENCE [LARGE SCALE GENOMIC DNA]</scope>
    <source>
        <strain evidence="3">DSM 16467</strain>
    </source>
</reference>
<keyword evidence="3" id="KW-1185">Reference proteome</keyword>
<organism evidence="2 3">
    <name type="scientific">Priestia koreensis</name>
    <dbReference type="NCBI Taxonomy" id="284581"/>
    <lineage>
        <taxon>Bacteria</taxon>
        <taxon>Bacillati</taxon>
        <taxon>Bacillota</taxon>
        <taxon>Bacilli</taxon>
        <taxon>Bacillales</taxon>
        <taxon>Bacillaceae</taxon>
        <taxon>Priestia</taxon>
    </lineage>
</organism>
<gene>
    <name evidence="2" type="ORF">AMD01_16310</name>
</gene>
<feature type="transmembrane region" description="Helical" evidence="1">
    <location>
        <begin position="74"/>
        <end position="95"/>
    </location>
</feature>
<dbReference type="Proteomes" id="UP000037558">
    <property type="component" value="Unassembled WGS sequence"/>
</dbReference>
<name>A0A0M0KV70_9BACI</name>
<accession>A0A0M0KV70</accession>
<evidence type="ECO:0000313" key="2">
    <source>
        <dbReference type="EMBL" id="KOO42709.1"/>
    </source>
</evidence>
<protein>
    <submittedName>
        <fullName evidence="2">Uncharacterized protein</fullName>
    </submittedName>
</protein>